<organism evidence="1 2">
    <name type="scientific">Polyodon spathula</name>
    <name type="common">North American paddlefish</name>
    <name type="synonym">Squalus spathula</name>
    <dbReference type="NCBI Taxonomy" id="7913"/>
    <lineage>
        <taxon>Eukaryota</taxon>
        <taxon>Metazoa</taxon>
        <taxon>Chordata</taxon>
        <taxon>Craniata</taxon>
        <taxon>Vertebrata</taxon>
        <taxon>Euteleostomi</taxon>
        <taxon>Actinopterygii</taxon>
        <taxon>Chondrostei</taxon>
        <taxon>Acipenseriformes</taxon>
        <taxon>Polyodontidae</taxon>
        <taxon>Polyodon</taxon>
    </lineage>
</organism>
<feature type="non-terminal residue" evidence="1">
    <location>
        <position position="1"/>
    </location>
</feature>
<proteinExistence type="predicted"/>
<sequence length="206" mass="22608">MMITLLDGEREADVSIGILDDEDPEGQEVFFVYLSSPQGGAQIVEGKDENGFMSFTKIIILGSDFQNGIVGFSVESLAGLVLDEDSENMKVVLTVQRQETRVFEDVAVSWRVTFNKTSVLLQNNRVNLTGELLSITGTTTCHKGETLCFFSLELRSDKVPEFGSWFLVELYQVGAGAMINESSRFANITVVESNSPQGLLLFTVGS</sequence>
<evidence type="ECO:0000313" key="1">
    <source>
        <dbReference type="EMBL" id="MBN3277270.1"/>
    </source>
</evidence>
<evidence type="ECO:0000313" key="2">
    <source>
        <dbReference type="Proteomes" id="UP001166093"/>
    </source>
</evidence>
<accession>A0ABS2XSL4</accession>
<feature type="non-terminal residue" evidence="1">
    <location>
        <position position="206"/>
    </location>
</feature>
<dbReference type="SUPFAM" id="SSF141072">
    <property type="entry name" value="CalX-like"/>
    <property type="match status" value="2"/>
</dbReference>
<gene>
    <name evidence="1" type="primary">Gpr98_2</name>
    <name evidence="1" type="ORF">GTO93_0008134</name>
</gene>
<protein>
    <submittedName>
        <fullName evidence="1">GPR98 protein</fullName>
    </submittedName>
</protein>
<dbReference type="PANTHER" id="PTHR46682">
    <property type="entry name" value="ADHESION G-PROTEIN COUPLED RECEPTOR V1"/>
    <property type="match status" value="1"/>
</dbReference>
<dbReference type="Gene3D" id="2.60.40.2030">
    <property type="match status" value="2"/>
</dbReference>
<keyword evidence="2" id="KW-1185">Reference proteome</keyword>
<dbReference type="Proteomes" id="UP001166093">
    <property type="component" value="Unassembled WGS sequence"/>
</dbReference>
<name>A0ABS2XSL4_POLSP</name>
<dbReference type="InterPro" id="IPR038081">
    <property type="entry name" value="CalX-like_sf"/>
</dbReference>
<comment type="caution">
    <text evidence="1">The sequence shown here is derived from an EMBL/GenBank/DDBJ whole genome shotgun (WGS) entry which is preliminary data.</text>
</comment>
<dbReference type="InterPro" id="IPR026919">
    <property type="entry name" value="ADGRV1"/>
</dbReference>
<dbReference type="PANTHER" id="PTHR46682:SF1">
    <property type="entry name" value="ADHESION G-PROTEIN COUPLED RECEPTOR V1"/>
    <property type="match status" value="1"/>
</dbReference>
<reference evidence="1" key="1">
    <citation type="journal article" date="2021" name="Cell">
        <title>Tracing the genetic footprints of vertebrate landing in non-teleost ray-finned fishes.</title>
        <authorList>
            <person name="Bi X."/>
            <person name="Wang K."/>
            <person name="Yang L."/>
            <person name="Pan H."/>
            <person name="Jiang H."/>
            <person name="Wei Q."/>
            <person name="Fang M."/>
            <person name="Yu H."/>
            <person name="Zhu C."/>
            <person name="Cai Y."/>
            <person name="He Y."/>
            <person name="Gan X."/>
            <person name="Zeng H."/>
            <person name="Yu D."/>
            <person name="Zhu Y."/>
            <person name="Jiang H."/>
            <person name="Qiu Q."/>
            <person name="Yang H."/>
            <person name="Zhang Y.E."/>
            <person name="Wang W."/>
            <person name="Zhu M."/>
            <person name="He S."/>
            <person name="Zhang G."/>
        </authorList>
    </citation>
    <scope>NUCLEOTIDE SEQUENCE</scope>
    <source>
        <strain evidence="1">Pddl_001</strain>
    </source>
</reference>
<dbReference type="EMBL" id="JAAWVQ010068484">
    <property type="protein sequence ID" value="MBN3277270.1"/>
    <property type="molecule type" value="Genomic_DNA"/>
</dbReference>